<dbReference type="PANTHER" id="PTHR43976">
    <property type="entry name" value="SHORT CHAIN DEHYDROGENASE"/>
    <property type="match status" value="1"/>
</dbReference>
<sequence length="264" mass="28104">MPKILITGCSSGFGLAIANTFLSKGWDVVATMRRPRNDLLPPSDQLEILALDVTDAASIQLAVDAAGPIDALVNNAGVGMLNVLEGADVLKIRELFETNVIGAMAMTRAVLPLMRERRSGVIVNVSSSVTIRPLPALSVYSASKAALNAFTESLALETALFGVRAKLVLPGSAPTTGFGKNAVARMGMDIPEPYAAFVQDYLKTLRSGTEFTTPEDVAHTVWRAVTEPNAPMKAPAGADAQTWFREAHHAANRRVDLAEHGNLK</sequence>
<name>A0A7W6UKT4_9HYPH</name>
<organism evidence="4 5">
    <name type="scientific">Rhizobium esperanzae</name>
    <dbReference type="NCBI Taxonomy" id="1967781"/>
    <lineage>
        <taxon>Bacteria</taxon>
        <taxon>Pseudomonadati</taxon>
        <taxon>Pseudomonadota</taxon>
        <taxon>Alphaproteobacteria</taxon>
        <taxon>Hyphomicrobiales</taxon>
        <taxon>Rhizobiaceae</taxon>
        <taxon>Rhizobium/Agrobacterium group</taxon>
        <taxon>Rhizobium</taxon>
    </lineage>
</organism>
<keyword evidence="2" id="KW-0560">Oxidoreductase</keyword>
<dbReference type="PROSITE" id="PS00061">
    <property type="entry name" value="ADH_SHORT"/>
    <property type="match status" value="1"/>
</dbReference>
<dbReference type="AlphaFoldDB" id="A0A7W6UKT4"/>
<dbReference type="GO" id="GO:0016491">
    <property type="term" value="F:oxidoreductase activity"/>
    <property type="evidence" value="ECO:0007669"/>
    <property type="project" value="UniProtKB-KW"/>
</dbReference>
<evidence type="ECO:0000256" key="2">
    <source>
        <dbReference type="ARBA" id="ARBA00023002"/>
    </source>
</evidence>
<dbReference type="PANTHER" id="PTHR43976:SF16">
    <property type="entry name" value="SHORT-CHAIN DEHYDROGENASE_REDUCTASE FAMILY PROTEIN"/>
    <property type="match status" value="1"/>
</dbReference>
<dbReference type="PRINTS" id="PR00080">
    <property type="entry name" value="SDRFAMILY"/>
</dbReference>
<dbReference type="Pfam" id="PF00106">
    <property type="entry name" value="adh_short"/>
    <property type="match status" value="1"/>
</dbReference>
<dbReference type="RefSeq" id="WP_064649996.1">
    <property type="nucleotide sequence ID" value="NZ_JACIHI010000007.1"/>
</dbReference>
<dbReference type="PRINTS" id="PR00081">
    <property type="entry name" value="GDHRDH"/>
</dbReference>
<accession>A0A7W6UKT4</accession>
<dbReference type="Gene3D" id="3.40.50.720">
    <property type="entry name" value="NAD(P)-binding Rossmann-like Domain"/>
    <property type="match status" value="1"/>
</dbReference>
<gene>
    <name evidence="4" type="ORF">GGE15_003236</name>
</gene>
<dbReference type="InterPro" id="IPR002347">
    <property type="entry name" value="SDR_fam"/>
</dbReference>
<evidence type="ECO:0000256" key="1">
    <source>
        <dbReference type="ARBA" id="ARBA00006484"/>
    </source>
</evidence>
<comment type="similarity">
    <text evidence="1 3">Belongs to the short-chain dehydrogenases/reductases (SDR) family.</text>
</comment>
<evidence type="ECO:0000256" key="3">
    <source>
        <dbReference type="RuleBase" id="RU000363"/>
    </source>
</evidence>
<dbReference type="InterPro" id="IPR020904">
    <property type="entry name" value="Sc_DH/Rdtase_CS"/>
</dbReference>
<dbReference type="InterPro" id="IPR036291">
    <property type="entry name" value="NAD(P)-bd_dom_sf"/>
</dbReference>
<reference evidence="4 5" key="1">
    <citation type="submission" date="2020-08" db="EMBL/GenBank/DDBJ databases">
        <title>Genomic Encyclopedia of Type Strains, Phase IV (KMG-V): Genome sequencing to study the core and pangenomes of soil and plant-associated prokaryotes.</title>
        <authorList>
            <person name="Whitman W."/>
        </authorList>
    </citation>
    <scope>NUCLEOTIDE SEQUENCE [LARGE SCALE GENOMIC DNA]</scope>
    <source>
        <strain evidence="4 5">SEMIA 414</strain>
    </source>
</reference>
<dbReference type="InterPro" id="IPR051911">
    <property type="entry name" value="SDR_oxidoreductase"/>
</dbReference>
<dbReference type="SUPFAM" id="SSF51735">
    <property type="entry name" value="NAD(P)-binding Rossmann-fold domains"/>
    <property type="match status" value="1"/>
</dbReference>
<protein>
    <submittedName>
        <fullName evidence="4">NAD(P)-dependent dehydrogenase (Short-subunit alcohol dehydrogenase family)</fullName>
    </submittedName>
</protein>
<dbReference type="CDD" id="cd05374">
    <property type="entry name" value="17beta-HSD-like_SDR_c"/>
    <property type="match status" value="1"/>
</dbReference>
<proteinExistence type="inferred from homology"/>
<dbReference type="EMBL" id="JACIHI010000007">
    <property type="protein sequence ID" value="MBB4439960.1"/>
    <property type="molecule type" value="Genomic_DNA"/>
</dbReference>
<comment type="caution">
    <text evidence="4">The sequence shown here is derived from an EMBL/GenBank/DDBJ whole genome shotgun (WGS) entry which is preliminary data.</text>
</comment>
<evidence type="ECO:0000313" key="5">
    <source>
        <dbReference type="Proteomes" id="UP000533724"/>
    </source>
</evidence>
<evidence type="ECO:0000313" key="4">
    <source>
        <dbReference type="EMBL" id="MBB4439960.1"/>
    </source>
</evidence>
<dbReference type="Proteomes" id="UP000533724">
    <property type="component" value="Unassembled WGS sequence"/>
</dbReference>